<dbReference type="HOGENOM" id="CLU_044870_0_0_1"/>
<dbReference type="EMBL" id="JH717842">
    <property type="protein sequence ID" value="EWY92304.1"/>
    <property type="molecule type" value="Genomic_DNA"/>
</dbReference>
<evidence type="ECO:0000313" key="2">
    <source>
        <dbReference type="Proteomes" id="UP000030753"/>
    </source>
</evidence>
<proteinExistence type="predicted"/>
<dbReference type="AlphaFoldDB" id="W9IHJ6"/>
<evidence type="ECO:0008006" key="3">
    <source>
        <dbReference type="Google" id="ProtNLM"/>
    </source>
</evidence>
<accession>W9IHJ6</accession>
<reference evidence="1 2" key="1">
    <citation type="submission" date="2011-06" db="EMBL/GenBank/DDBJ databases">
        <title>The Genome Sequence of Fusarium oxysporum FOSC 3-a.</title>
        <authorList>
            <consortium name="The Broad Institute Genome Sequencing Platform"/>
            <person name="Ma L.-J."/>
            <person name="Gale L.R."/>
            <person name="Schwartz D.C."/>
            <person name="Zhou S."/>
            <person name="Corby-Kistler H."/>
            <person name="Young S.K."/>
            <person name="Zeng Q."/>
            <person name="Gargeya S."/>
            <person name="Fitzgerald M."/>
            <person name="Haas B."/>
            <person name="Abouelleil A."/>
            <person name="Alvarado L."/>
            <person name="Arachchi H.M."/>
            <person name="Berlin A."/>
            <person name="Brown A."/>
            <person name="Chapman S.B."/>
            <person name="Chen Z."/>
            <person name="Dunbar C."/>
            <person name="Freedman E."/>
            <person name="Gearin G."/>
            <person name="Gellesch M."/>
            <person name="Goldberg J."/>
            <person name="Griggs A."/>
            <person name="Gujja S."/>
            <person name="Heiman D."/>
            <person name="Howarth C."/>
            <person name="Larson L."/>
            <person name="Lui A."/>
            <person name="MacDonald P.J.P."/>
            <person name="Mehta T."/>
            <person name="Montmayeur A."/>
            <person name="Murphy C."/>
            <person name="Neiman D."/>
            <person name="Pearson M."/>
            <person name="Priest M."/>
            <person name="Roberts A."/>
            <person name="Saif S."/>
            <person name="Shea T."/>
            <person name="Shenoy N."/>
            <person name="Sisk P."/>
            <person name="Stolte C."/>
            <person name="Sykes S."/>
            <person name="Wortman J."/>
            <person name="Nusbaum C."/>
            <person name="Birren B."/>
        </authorList>
    </citation>
    <scope>NUCLEOTIDE SEQUENCE [LARGE SCALE GENOMIC DNA]</scope>
    <source>
        <strain evidence="2">FOSC 3-a</strain>
    </source>
</reference>
<evidence type="ECO:0000313" key="1">
    <source>
        <dbReference type="EMBL" id="EWY92304.1"/>
    </source>
</evidence>
<dbReference type="Proteomes" id="UP000030753">
    <property type="component" value="Unassembled WGS sequence"/>
</dbReference>
<gene>
    <name evidence="1" type="ORF">FOYG_05882</name>
</gene>
<dbReference type="OrthoDB" id="3692147at2759"/>
<name>W9IHJ6_FUSOX</name>
<organism evidence="1 2">
    <name type="scientific">Fusarium oxysporum NRRL 32931</name>
    <dbReference type="NCBI Taxonomy" id="660029"/>
    <lineage>
        <taxon>Eukaryota</taxon>
        <taxon>Fungi</taxon>
        <taxon>Dikarya</taxon>
        <taxon>Ascomycota</taxon>
        <taxon>Pezizomycotina</taxon>
        <taxon>Sordariomycetes</taxon>
        <taxon>Hypocreomycetidae</taxon>
        <taxon>Hypocreales</taxon>
        <taxon>Nectriaceae</taxon>
        <taxon>Fusarium</taxon>
        <taxon>Fusarium oxysporum species complex</taxon>
    </lineage>
</organism>
<sequence>MLIRWLYKLFCRQTHPNRNVSANITIDETLETIVHGAHNKPNGEVCTSPGVPKVNIHNLPDKPNDEDWTSSIVQKVVDQGKSNVLREMTEVVNKPEIHLLNLPDEALLLIIKSLYEGSDKPSLFAFFVLRQVSQKFRGLMRGNNFLSHVFSDRGCCEWCTGGFRGKWTRIKPSPYELHCSEHKIKKAGIDIKGLGGLIRMERICKTCRPEFESRQRTGVSLDCKFAARTGQDWMYCCACKVEHPALCFSSEEARKQSNRLCIASTGYIRICAHEILSWDELQASLGYGQGVVAKFKKVGKHSSHFFHHNDERQLPTAKAEGNKAICTLHLSPGIHSKESLNKTYCQGDGRSDNVEYRNHILPLGMTDGAGV</sequence>
<protein>
    <recommendedName>
        <fullName evidence="3">F-box domain-containing protein</fullName>
    </recommendedName>
</protein>